<dbReference type="EMBL" id="CP007217">
    <property type="protein sequence ID" value="AJR10433.1"/>
    <property type="molecule type" value="Genomic_DNA"/>
</dbReference>
<evidence type="ECO:0000256" key="2">
    <source>
        <dbReference type="ARBA" id="ARBA00016337"/>
    </source>
</evidence>
<keyword evidence="7 10" id="KW-0460">Magnesium</keyword>
<dbReference type="GO" id="GO:0046872">
    <property type="term" value="F:metal ion binding"/>
    <property type="evidence" value="ECO:0007669"/>
    <property type="project" value="UniProtKB-UniRule"/>
</dbReference>
<keyword evidence="5 10" id="KW-0479">Metal-binding</keyword>
<dbReference type="STRING" id="83560.NC80_01740"/>
<comment type="function">
    <text evidence="12">Flavin transferase that catalyzes the transfer of the FMN moiety of FAD and its covalent binding to the hydroxyl group of a threonine residue in a target flavoprotein.</text>
</comment>
<dbReference type="PATRIC" id="fig|243161.6.peg.377"/>
<evidence type="ECO:0000256" key="7">
    <source>
        <dbReference type="ARBA" id="ARBA00022842"/>
    </source>
</evidence>
<evidence type="ECO:0000256" key="6">
    <source>
        <dbReference type="ARBA" id="ARBA00022827"/>
    </source>
</evidence>
<dbReference type="Gene3D" id="3.10.520.10">
    <property type="entry name" value="ApbE-like domains"/>
    <property type="match status" value="1"/>
</dbReference>
<feature type="binding site" evidence="11">
    <location>
        <position position="282"/>
    </location>
    <ligand>
        <name>Mg(2+)</name>
        <dbReference type="ChEBI" id="CHEBI:18420"/>
    </ligand>
</feature>
<evidence type="ECO:0000256" key="1">
    <source>
        <dbReference type="ARBA" id="ARBA00011955"/>
    </source>
</evidence>
<accession>A0A070A779</accession>
<keyword evidence="12" id="KW-1003">Cell membrane</keyword>
<dbReference type="SMR" id="A0A070A779"/>
<dbReference type="Proteomes" id="UP000260363">
    <property type="component" value="Chromosome"/>
</dbReference>
<keyword evidence="12" id="KW-0472">Membrane</keyword>
<dbReference type="EC" id="2.7.1.180" evidence="1 10"/>
<dbReference type="PIRSF" id="PIRSF006268">
    <property type="entry name" value="ApbE"/>
    <property type="match status" value="1"/>
</dbReference>
<evidence type="ECO:0000256" key="12">
    <source>
        <dbReference type="RuleBase" id="RU363002"/>
    </source>
</evidence>
<dbReference type="KEGG" id="cmm:NC80_01740"/>
<evidence type="ECO:0000256" key="10">
    <source>
        <dbReference type="PIRNR" id="PIRNR006268"/>
    </source>
</evidence>
<evidence type="ECO:0000313" key="13">
    <source>
        <dbReference type="EMBL" id="AJR10433.1"/>
    </source>
</evidence>
<dbReference type="PANTHER" id="PTHR30040">
    <property type="entry name" value="THIAMINE BIOSYNTHESIS LIPOPROTEIN APBE"/>
    <property type="match status" value="1"/>
</dbReference>
<keyword evidence="4 10" id="KW-0808">Transferase</keyword>
<keyword evidence="6 10" id="KW-0274">FAD</keyword>
<keyword evidence="3 10" id="KW-0285">Flavoprotein</keyword>
<organism evidence="13 14">
    <name type="scientific">Chlamydia muridarum</name>
    <dbReference type="NCBI Taxonomy" id="83560"/>
    <lineage>
        <taxon>Bacteria</taxon>
        <taxon>Pseudomonadati</taxon>
        <taxon>Chlamydiota</taxon>
        <taxon>Chlamydiia</taxon>
        <taxon>Chlamydiales</taxon>
        <taxon>Chlamydiaceae</taxon>
        <taxon>Chlamydia/Chlamydophila group</taxon>
        <taxon>Chlamydia</taxon>
    </lineage>
</organism>
<feature type="binding site" evidence="11">
    <location>
        <position position="286"/>
    </location>
    <ligand>
        <name>Mg(2+)</name>
        <dbReference type="ChEBI" id="CHEBI:18420"/>
    </ligand>
</feature>
<proteinExistence type="inferred from homology"/>
<keyword evidence="12" id="KW-0997">Cell inner membrane</keyword>
<dbReference type="GO" id="GO:0016740">
    <property type="term" value="F:transferase activity"/>
    <property type="evidence" value="ECO:0007669"/>
    <property type="project" value="UniProtKB-UniRule"/>
</dbReference>
<name>A0A070A779_CHLMR</name>
<evidence type="ECO:0000256" key="8">
    <source>
        <dbReference type="ARBA" id="ARBA00031306"/>
    </source>
</evidence>
<comment type="cofactor">
    <cofactor evidence="11">
        <name>Mg(2+)</name>
        <dbReference type="ChEBI" id="CHEBI:18420"/>
    </cofactor>
    <cofactor evidence="11">
        <name>Mn(2+)</name>
        <dbReference type="ChEBI" id="CHEBI:29035"/>
    </cofactor>
    <text evidence="11">Magnesium. Can also use manganese.</text>
</comment>
<dbReference type="PANTHER" id="PTHR30040:SF2">
    <property type="entry name" value="FAD:PROTEIN FMN TRANSFERASE"/>
    <property type="match status" value="1"/>
</dbReference>
<dbReference type="SUPFAM" id="SSF143631">
    <property type="entry name" value="ApbE-like"/>
    <property type="match status" value="1"/>
</dbReference>
<dbReference type="PROSITE" id="PS51257">
    <property type="entry name" value="PROKAR_LIPOPROTEIN"/>
    <property type="match status" value="1"/>
</dbReference>
<feature type="binding site" evidence="11">
    <location>
        <position position="173"/>
    </location>
    <ligand>
        <name>Mg(2+)</name>
        <dbReference type="ChEBI" id="CHEBI:18420"/>
    </ligand>
</feature>
<sequence>MGKFFTPYALIIFVFLIQACSSPSKTIFEGVRMTIPYRVVLGETLSFSQKKQAQKEIDQIFDHIDQIFNNWNPFSEISRINRSETLEPISLSPELFSFLCEIDRFHTFSDGRFDPTLGALKNLWLLHLKSQTLPPQELLHSYKQNTGWHLLSLDKTNHTLKKLSPSVQLDLCGAVKGFAVDLLGIFCSQFCQNYYVEWGGEIKTSGKHPSGRSWAIASSATPEILHLNNSSIATSGNQYQRWYVNKKIYTHILDPLTGIPLEESSYPILAVSVIDENCAFADAMATALTTFTSKQEALDWAKKKHLCVYITDKNAS</sequence>
<dbReference type="RefSeq" id="WP_010230229.1">
    <property type="nucleotide sequence ID" value="NZ_CP007217.1"/>
</dbReference>
<dbReference type="GeneID" id="1245702"/>
<comment type="similarity">
    <text evidence="10 12">Belongs to the ApbE family.</text>
</comment>
<comment type="catalytic activity">
    <reaction evidence="9 10 12">
        <text>L-threonyl-[protein] + FAD = FMN-L-threonyl-[protein] + AMP + H(+)</text>
        <dbReference type="Rhea" id="RHEA:36847"/>
        <dbReference type="Rhea" id="RHEA-COMP:11060"/>
        <dbReference type="Rhea" id="RHEA-COMP:11061"/>
        <dbReference type="ChEBI" id="CHEBI:15378"/>
        <dbReference type="ChEBI" id="CHEBI:30013"/>
        <dbReference type="ChEBI" id="CHEBI:57692"/>
        <dbReference type="ChEBI" id="CHEBI:74257"/>
        <dbReference type="ChEBI" id="CHEBI:456215"/>
        <dbReference type="EC" id="2.7.1.180"/>
    </reaction>
</comment>
<evidence type="ECO:0000313" key="14">
    <source>
        <dbReference type="Proteomes" id="UP000260363"/>
    </source>
</evidence>
<dbReference type="GO" id="GO:0005886">
    <property type="term" value="C:plasma membrane"/>
    <property type="evidence" value="ECO:0007669"/>
    <property type="project" value="UniProtKB-SubCell"/>
</dbReference>
<dbReference type="KEGG" id="cmg:NC81_01755"/>
<evidence type="ECO:0000256" key="5">
    <source>
        <dbReference type="ARBA" id="ARBA00022723"/>
    </source>
</evidence>
<evidence type="ECO:0000256" key="9">
    <source>
        <dbReference type="ARBA" id="ARBA00048540"/>
    </source>
</evidence>
<keyword evidence="12" id="KW-0449">Lipoprotein</keyword>
<dbReference type="AlphaFoldDB" id="A0A070A779"/>
<protein>
    <recommendedName>
        <fullName evidence="2 10">FAD:protein FMN transferase</fullName>
        <ecNumber evidence="1 10">2.7.1.180</ecNumber>
    </recommendedName>
    <alternativeName>
        <fullName evidence="8 10">Flavin transferase</fullName>
    </alternativeName>
</protein>
<dbReference type="InterPro" id="IPR003374">
    <property type="entry name" value="ApbE-like_sf"/>
</dbReference>
<comment type="subcellular location">
    <subcellularLocation>
        <location evidence="12">Cell inner membrane</location>
        <topology evidence="12">Lipid-anchor</topology>
        <orientation evidence="12">Periplasmic side</orientation>
    </subcellularLocation>
</comment>
<evidence type="ECO:0000256" key="11">
    <source>
        <dbReference type="PIRSR" id="PIRSR006268-2"/>
    </source>
</evidence>
<dbReference type="KEGG" id="cmx:DNC_01760"/>
<dbReference type="InterPro" id="IPR024932">
    <property type="entry name" value="ApbE"/>
</dbReference>
<gene>
    <name evidence="13" type="ORF">BD36_01880</name>
</gene>
<dbReference type="Pfam" id="PF02424">
    <property type="entry name" value="ApbE"/>
    <property type="match status" value="1"/>
</dbReference>
<reference evidence="13 14" key="1">
    <citation type="submission" date="2014-02" db="EMBL/GenBank/DDBJ databases">
        <authorList>
            <person name="Chen C."/>
            <person name="Conrad T.A."/>
            <person name="Zhou Z."/>
            <person name="Lai Z."/>
            <person name="Zhong G."/>
        </authorList>
    </citation>
    <scope>NUCLEOTIDE SEQUENCE [LARGE SCALE GENOMIC DNA]</scope>
    <source>
        <strain evidence="13 14">Nigg3-28</strain>
    </source>
</reference>
<evidence type="ECO:0000256" key="4">
    <source>
        <dbReference type="ARBA" id="ARBA00022679"/>
    </source>
</evidence>
<evidence type="ECO:0000256" key="3">
    <source>
        <dbReference type="ARBA" id="ARBA00022630"/>
    </source>
</evidence>